<sequence>MADRPEVQTGAGLIRRDAALVSCPKKGEPMLPQLGKLDRESFNRIIFPYLGKEDSRVIVGPKHGVDAAVIALDDGPVGRRRVMAVAEDPTFGMPVLMPYFGWGIVHICASDVAVLGIRPQFMTICLLLPPGIEEEVLAATWKQVHEECLKLGIAVVGGHTGIYGGMPYPLNGGCTVWGFGNEEEITPASAARPGDLVLMTKGPAIEATGILAIQAEAELNKAIGAEMTRAGKELFLEMTVVKDALALFGCARAMHDATEGGLLNGVYEMAEASGIGVRLQEKDIFTPEAVTRVCDYFEIDPLISISEGTLVAAVPPARREEALARLRSAGVPAWFIGEFTESGRTFERKDGSVQELEPVKVDPFWAAYFKALS</sequence>
<name>A0A7C4GIC8_UNCW3</name>
<evidence type="ECO:0000256" key="1">
    <source>
        <dbReference type="ARBA" id="ARBA00006243"/>
    </source>
</evidence>
<evidence type="ECO:0000313" key="4">
    <source>
        <dbReference type="EMBL" id="HGK27939.1"/>
    </source>
</evidence>
<evidence type="ECO:0000259" key="2">
    <source>
        <dbReference type="Pfam" id="PF00586"/>
    </source>
</evidence>
<comment type="similarity">
    <text evidence="1">Belongs to the HypE family.</text>
</comment>
<dbReference type="Gene3D" id="3.90.650.10">
    <property type="entry name" value="PurM-like C-terminal domain"/>
    <property type="match status" value="1"/>
</dbReference>
<dbReference type="EMBL" id="DSUT01000060">
    <property type="protein sequence ID" value="HGK27939.1"/>
    <property type="molecule type" value="Genomic_DNA"/>
</dbReference>
<dbReference type="GO" id="GO:0051604">
    <property type="term" value="P:protein maturation"/>
    <property type="evidence" value="ECO:0007669"/>
    <property type="project" value="TreeGrafter"/>
</dbReference>
<dbReference type="InterPro" id="IPR016188">
    <property type="entry name" value="PurM-like_N"/>
</dbReference>
<evidence type="ECO:0008006" key="5">
    <source>
        <dbReference type="Google" id="ProtNLM"/>
    </source>
</evidence>
<feature type="domain" description="PurM-like N-terminal" evidence="2">
    <location>
        <begin position="66"/>
        <end position="162"/>
    </location>
</feature>
<dbReference type="InterPro" id="IPR011854">
    <property type="entry name" value="HypE"/>
</dbReference>
<dbReference type="Pfam" id="PF00586">
    <property type="entry name" value="AIRS"/>
    <property type="match status" value="1"/>
</dbReference>
<gene>
    <name evidence="4" type="ORF">ENS41_03200</name>
</gene>
<dbReference type="InterPro" id="IPR010918">
    <property type="entry name" value="PurM-like_C_dom"/>
</dbReference>
<dbReference type="SUPFAM" id="SSF55326">
    <property type="entry name" value="PurM N-terminal domain-like"/>
    <property type="match status" value="1"/>
</dbReference>
<accession>A0A7C4GIC8</accession>
<dbReference type="AlphaFoldDB" id="A0A7C4GIC8"/>
<proteinExistence type="inferred from homology"/>
<protein>
    <recommendedName>
        <fullName evidence="5">AIR synthase</fullName>
    </recommendedName>
</protein>
<comment type="caution">
    <text evidence="4">The sequence shown here is derived from an EMBL/GenBank/DDBJ whole genome shotgun (WGS) entry which is preliminary data.</text>
</comment>
<dbReference type="Pfam" id="PF02769">
    <property type="entry name" value="AIRS_C"/>
    <property type="match status" value="1"/>
</dbReference>
<dbReference type="PANTHER" id="PTHR30303:SF4">
    <property type="entry name" value="HYDROGENASE EXPRESSION_FORMATION PROTEIN HYPE"/>
    <property type="match status" value="1"/>
</dbReference>
<dbReference type="CDD" id="cd06061">
    <property type="entry name" value="PurM-like1"/>
    <property type="match status" value="1"/>
</dbReference>
<dbReference type="InterPro" id="IPR036921">
    <property type="entry name" value="PurM-like_N_sf"/>
</dbReference>
<feature type="domain" description="PurM-like C-terminal" evidence="3">
    <location>
        <begin position="192"/>
        <end position="345"/>
    </location>
</feature>
<dbReference type="Gene3D" id="3.30.1330.10">
    <property type="entry name" value="PurM-like, N-terminal domain"/>
    <property type="match status" value="1"/>
</dbReference>
<evidence type="ECO:0000259" key="3">
    <source>
        <dbReference type="Pfam" id="PF02769"/>
    </source>
</evidence>
<dbReference type="InterPro" id="IPR036676">
    <property type="entry name" value="PurM-like_C_sf"/>
</dbReference>
<dbReference type="PIRSF" id="PIRSF005644">
    <property type="entry name" value="Hdrgns_mtr_HypE"/>
    <property type="match status" value="1"/>
</dbReference>
<dbReference type="SUPFAM" id="SSF56042">
    <property type="entry name" value="PurM C-terminal domain-like"/>
    <property type="match status" value="1"/>
</dbReference>
<reference evidence="4" key="1">
    <citation type="journal article" date="2020" name="mSystems">
        <title>Genome- and Community-Level Interaction Insights into Carbon Utilization and Element Cycling Functions of Hydrothermarchaeota in Hydrothermal Sediment.</title>
        <authorList>
            <person name="Zhou Z."/>
            <person name="Liu Y."/>
            <person name="Xu W."/>
            <person name="Pan J."/>
            <person name="Luo Z.H."/>
            <person name="Li M."/>
        </authorList>
    </citation>
    <scope>NUCLEOTIDE SEQUENCE [LARGE SCALE GENOMIC DNA]</scope>
    <source>
        <strain evidence="4">SpSt-488</strain>
    </source>
</reference>
<organism evidence="4">
    <name type="scientific">candidate division WOR-3 bacterium</name>
    <dbReference type="NCBI Taxonomy" id="2052148"/>
    <lineage>
        <taxon>Bacteria</taxon>
        <taxon>Bacteria division WOR-3</taxon>
    </lineage>
</organism>
<dbReference type="PANTHER" id="PTHR30303">
    <property type="entry name" value="HYDROGENASE ISOENZYMES FORMATION PROTEIN HYPE"/>
    <property type="match status" value="1"/>
</dbReference>